<dbReference type="InterPro" id="IPR041413">
    <property type="entry name" value="MLTR_LBD"/>
</dbReference>
<dbReference type="EMBL" id="HG322949">
    <property type="protein sequence ID" value="CDG85072.1"/>
    <property type="molecule type" value="Genomic_DNA"/>
</dbReference>
<dbReference type="Pfam" id="PF13560">
    <property type="entry name" value="HTH_31"/>
    <property type="match status" value="1"/>
</dbReference>
<dbReference type="CDD" id="cd00093">
    <property type="entry name" value="HTH_XRE"/>
    <property type="match status" value="1"/>
</dbReference>
<dbReference type="STRING" id="1349767.GJA_4465"/>
<name>W0VCP3_9BURK</name>
<keyword evidence="3" id="KW-1185">Reference proteome</keyword>
<dbReference type="SUPFAM" id="SSF47413">
    <property type="entry name" value="lambda repressor-like DNA-binding domains"/>
    <property type="match status" value="1"/>
</dbReference>
<dbReference type="Gene3D" id="3.30.450.180">
    <property type="match status" value="1"/>
</dbReference>
<evidence type="ECO:0000313" key="3">
    <source>
        <dbReference type="Proteomes" id="UP000027604"/>
    </source>
</evidence>
<dbReference type="PATRIC" id="fig|1349767.4.peg.1107"/>
<dbReference type="PANTHER" id="PTHR35010">
    <property type="entry name" value="BLL4672 PROTEIN-RELATED"/>
    <property type="match status" value="1"/>
</dbReference>
<dbReference type="InterPro" id="IPR010982">
    <property type="entry name" value="Lambda_DNA-bd_dom_sf"/>
</dbReference>
<dbReference type="SMART" id="SM00530">
    <property type="entry name" value="HTH_XRE"/>
    <property type="match status" value="1"/>
</dbReference>
<dbReference type="OrthoDB" id="5346389at2"/>
<dbReference type="Proteomes" id="UP000027604">
    <property type="component" value="Chromosome I"/>
</dbReference>
<dbReference type="KEGG" id="jag:GJA_4465"/>
<dbReference type="HOGENOM" id="CLU_057862_2_1_4"/>
<evidence type="ECO:0000313" key="2">
    <source>
        <dbReference type="EMBL" id="CDG85072.1"/>
    </source>
</evidence>
<dbReference type="AlphaFoldDB" id="W0VCP3"/>
<sequence length="257" mass="28071">MSNKLGEFIRARREAVTPAKAGLSGGGRRRTPGLRREELAQLCGVSPTWLTWLEQGRPVSASAAMLARLAQVLQLSAAERAYLFAVADKLDPNQGASGEAGDDGLAAIVEAIAAPAYILDRGWDAVAWNRDAARLFTGWLDREQGGAAPNQLRFMFRAASARSLIADWPERARRLVAEFRADAGRHADQPPLSALIDELIQASAEFRQCWETQQVLGRDGGVRCFQHPLSGAVSFNQVTLHLARRHELKLVMLLPLA</sequence>
<gene>
    <name evidence="2" type="ORF">GJA_4465</name>
</gene>
<dbReference type="GO" id="GO:0003677">
    <property type="term" value="F:DNA binding"/>
    <property type="evidence" value="ECO:0007669"/>
    <property type="project" value="InterPro"/>
</dbReference>
<dbReference type="Gene3D" id="1.10.260.40">
    <property type="entry name" value="lambda repressor-like DNA-binding domains"/>
    <property type="match status" value="1"/>
</dbReference>
<feature type="domain" description="HTH cro/C1-type" evidence="1">
    <location>
        <begin position="33"/>
        <end position="80"/>
    </location>
</feature>
<proteinExistence type="predicted"/>
<reference evidence="2 3" key="1">
    <citation type="journal article" date="2015" name="Genome Announc.">
        <title>Genome Sequence of Mushroom Soft-Rot Pathogen Janthinobacterium agaricidamnosum.</title>
        <authorList>
            <person name="Graupner K."/>
            <person name="Lackner G."/>
            <person name="Hertweck C."/>
        </authorList>
    </citation>
    <scope>NUCLEOTIDE SEQUENCE [LARGE SCALE GENOMIC DNA]</scope>
    <source>
        <strain evidence="3">NBRC 102515 / DSM 9628</strain>
    </source>
</reference>
<evidence type="ECO:0000259" key="1">
    <source>
        <dbReference type="PROSITE" id="PS50943"/>
    </source>
</evidence>
<protein>
    <submittedName>
        <fullName evidence="2">Transcriptional regulator, XRE family</fullName>
    </submittedName>
</protein>
<dbReference type="InterPro" id="IPR001387">
    <property type="entry name" value="Cro/C1-type_HTH"/>
</dbReference>
<dbReference type="Pfam" id="PF17765">
    <property type="entry name" value="MLTR_LBD"/>
    <property type="match status" value="1"/>
</dbReference>
<dbReference type="PROSITE" id="PS50943">
    <property type="entry name" value="HTH_CROC1"/>
    <property type="match status" value="1"/>
</dbReference>
<dbReference type="RefSeq" id="WP_051781199.1">
    <property type="nucleotide sequence ID" value="NZ_BCTH01000022.1"/>
</dbReference>
<dbReference type="eggNOG" id="COG1396">
    <property type="taxonomic scope" value="Bacteria"/>
</dbReference>
<dbReference type="PANTHER" id="PTHR35010:SF2">
    <property type="entry name" value="BLL4672 PROTEIN"/>
    <property type="match status" value="1"/>
</dbReference>
<organism evidence="2 3">
    <name type="scientific">Janthinobacterium agaricidamnosum NBRC 102515 = DSM 9628</name>
    <dbReference type="NCBI Taxonomy" id="1349767"/>
    <lineage>
        <taxon>Bacteria</taxon>
        <taxon>Pseudomonadati</taxon>
        <taxon>Pseudomonadota</taxon>
        <taxon>Betaproteobacteria</taxon>
        <taxon>Burkholderiales</taxon>
        <taxon>Oxalobacteraceae</taxon>
        <taxon>Janthinobacterium</taxon>
    </lineage>
</organism>
<accession>W0VCP3</accession>